<dbReference type="PROSITE" id="PS50109">
    <property type="entry name" value="HIS_KIN"/>
    <property type="match status" value="1"/>
</dbReference>
<name>A0A9D1CYC0_9FIRM</name>
<evidence type="ECO:0000256" key="5">
    <source>
        <dbReference type="ARBA" id="ARBA00022679"/>
    </source>
</evidence>
<protein>
    <recommendedName>
        <fullName evidence="3">histidine kinase</fullName>
        <ecNumber evidence="3">2.7.13.3</ecNumber>
    </recommendedName>
</protein>
<dbReference type="GO" id="GO:0005886">
    <property type="term" value="C:plasma membrane"/>
    <property type="evidence" value="ECO:0007669"/>
    <property type="project" value="TreeGrafter"/>
</dbReference>
<gene>
    <name evidence="11" type="ORF">IAA52_13850</name>
</gene>
<dbReference type="PANTHER" id="PTHR45453">
    <property type="entry name" value="PHOSPHATE REGULON SENSOR PROTEIN PHOR"/>
    <property type="match status" value="1"/>
</dbReference>
<proteinExistence type="predicted"/>
<dbReference type="Pfam" id="PF02518">
    <property type="entry name" value="HATPase_c"/>
    <property type="match status" value="1"/>
</dbReference>
<dbReference type="SUPFAM" id="SSF47384">
    <property type="entry name" value="Homodimeric domain of signal transducing histidine kinase"/>
    <property type="match status" value="1"/>
</dbReference>
<evidence type="ECO:0000256" key="6">
    <source>
        <dbReference type="ARBA" id="ARBA00022777"/>
    </source>
</evidence>
<dbReference type="InterPro" id="IPR036890">
    <property type="entry name" value="HATPase_C_sf"/>
</dbReference>
<dbReference type="EMBL" id="DVFZ01000130">
    <property type="protein sequence ID" value="HIQ84169.1"/>
    <property type="molecule type" value="Genomic_DNA"/>
</dbReference>
<dbReference type="GO" id="GO:0004721">
    <property type="term" value="F:phosphoprotein phosphatase activity"/>
    <property type="evidence" value="ECO:0007669"/>
    <property type="project" value="TreeGrafter"/>
</dbReference>
<comment type="catalytic activity">
    <reaction evidence="1">
        <text>ATP + protein L-histidine = ADP + protein N-phospho-L-histidine.</text>
        <dbReference type="EC" id="2.7.13.3"/>
    </reaction>
</comment>
<dbReference type="GO" id="GO:0016036">
    <property type="term" value="P:cellular response to phosphate starvation"/>
    <property type="evidence" value="ECO:0007669"/>
    <property type="project" value="TreeGrafter"/>
</dbReference>
<evidence type="ECO:0000259" key="10">
    <source>
        <dbReference type="PROSITE" id="PS50109"/>
    </source>
</evidence>
<organism evidence="11 12">
    <name type="scientific">Candidatus Pullichristensenella stercorigallinarum</name>
    <dbReference type="NCBI Taxonomy" id="2840909"/>
    <lineage>
        <taxon>Bacteria</taxon>
        <taxon>Bacillati</taxon>
        <taxon>Bacillota</taxon>
        <taxon>Clostridia</taxon>
        <taxon>Candidatus Pullichristensenella</taxon>
    </lineage>
</organism>
<evidence type="ECO:0000256" key="8">
    <source>
        <dbReference type="SAM" id="MobiDB-lite"/>
    </source>
</evidence>
<dbReference type="InterPro" id="IPR003594">
    <property type="entry name" value="HATPase_dom"/>
</dbReference>
<dbReference type="InterPro" id="IPR003661">
    <property type="entry name" value="HisK_dim/P_dom"/>
</dbReference>
<keyword evidence="9" id="KW-0812">Transmembrane</keyword>
<dbReference type="SMART" id="SM00387">
    <property type="entry name" value="HATPase_c"/>
    <property type="match status" value="1"/>
</dbReference>
<dbReference type="Proteomes" id="UP000824260">
    <property type="component" value="Unassembled WGS sequence"/>
</dbReference>
<feature type="transmembrane region" description="Helical" evidence="9">
    <location>
        <begin position="9"/>
        <end position="34"/>
    </location>
</feature>
<keyword evidence="9" id="KW-0472">Membrane</keyword>
<comment type="subcellular location">
    <subcellularLocation>
        <location evidence="2">Membrane</location>
    </subcellularLocation>
</comment>
<dbReference type="GO" id="GO:0000155">
    <property type="term" value="F:phosphorelay sensor kinase activity"/>
    <property type="evidence" value="ECO:0007669"/>
    <property type="project" value="InterPro"/>
</dbReference>
<evidence type="ECO:0000256" key="3">
    <source>
        <dbReference type="ARBA" id="ARBA00012438"/>
    </source>
</evidence>
<dbReference type="AlphaFoldDB" id="A0A9D1CYC0"/>
<dbReference type="InterPro" id="IPR005467">
    <property type="entry name" value="His_kinase_dom"/>
</dbReference>
<reference evidence="11" key="1">
    <citation type="submission" date="2020-10" db="EMBL/GenBank/DDBJ databases">
        <authorList>
            <person name="Gilroy R."/>
        </authorList>
    </citation>
    <scope>NUCLEOTIDE SEQUENCE</scope>
    <source>
        <strain evidence="11">ChiSjej6B24-2974</strain>
    </source>
</reference>
<evidence type="ECO:0000256" key="7">
    <source>
        <dbReference type="ARBA" id="ARBA00023012"/>
    </source>
</evidence>
<keyword evidence="7" id="KW-0902">Two-component regulatory system</keyword>
<dbReference type="PANTHER" id="PTHR45453:SF1">
    <property type="entry name" value="PHOSPHATE REGULON SENSOR PROTEIN PHOR"/>
    <property type="match status" value="1"/>
</dbReference>
<evidence type="ECO:0000256" key="1">
    <source>
        <dbReference type="ARBA" id="ARBA00000085"/>
    </source>
</evidence>
<dbReference type="Gene3D" id="3.30.565.10">
    <property type="entry name" value="Histidine kinase-like ATPase, C-terminal domain"/>
    <property type="match status" value="1"/>
</dbReference>
<dbReference type="CDD" id="cd00082">
    <property type="entry name" value="HisKA"/>
    <property type="match status" value="1"/>
</dbReference>
<dbReference type="SMART" id="SM00388">
    <property type="entry name" value="HisKA"/>
    <property type="match status" value="1"/>
</dbReference>
<dbReference type="Gene3D" id="1.10.287.130">
    <property type="match status" value="1"/>
</dbReference>
<feature type="region of interest" description="Disordered" evidence="8">
    <location>
        <begin position="55"/>
        <end position="76"/>
    </location>
</feature>
<keyword evidence="6 11" id="KW-0418">Kinase</keyword>
<evidence type="ECO:0000313" key="11">
    <source>
        <dbReference type="EMBL" id="HIQ84169.1"/>
    </source>
</evidence>
<dbReference type="EC" id="2.7.13.3" evidence="3"/>
<feature type="domain" description="Histidine kinase" evidence="10">
    <location>
        <begin position="209"/>
        <end position="415"/>
    </location>
</feature>
<comment type="caution">
    <text evidence="11">The sequence shown here is derived from an EMBL/GenBank/DDBJ whole genome shotgun (WGS) entry which is preliminary data.</text>
</comment>
<dbReference type="InterPro" id="IPR036097">
    <property type="entry name" value="HisK_dim/P_sf"/>
</dbReference>
<evidence type="ECO:0000313" key="12">
    <source>
        <dbReference type="Proteomes" id="UP000824260"/>
    </source>
</evidence>
<feature type="transmembrane region" description="Helical" evidence="9">
    <location>
        <begin position="166"/>
        <end position="188"/>
    </location>
</feature>
<evidence type="ECO:0000256" key="2">
    <source>
        <dbReference type="ARBA" id="ARBA00004370"/>
    </source>
</evidence>
<sequence length="415" mass="45562">MIRRLRRKFILVCMASVFVVMLMVVMLINALYAARSNETLDGMLAFLTENGGSFPAADSVPEGSRPQRTRSEHEWDGELLDSPEAPFVTRHFSVLLDANGEAIETNTDSVAAVSEEDAVLYAQSVLGGSQTGYCGIYRYMLSQTDAGETLAVFLDAGMQIRNGRHVLLISCTVALLISSAIFLLVCFFSKRAVRSIAVSIEKQRQFITDAGHELKTPLTIISANCEILELNQGENEWLDGIEKQVSRLRKLVNNLVTLSRLDEERPAGPKVRFSLSDAVYDTAMTFSATAERSGKHLRVTVEPDVFIAGDEGAVRQLASILLDNAVKYTDQGGEIAVSLIGGRRPVLSVENDYSAVNELALSRLFDRFYRADPARTGDGSHGLGLSIARSIAETHRASIRAEKAGEGRLRLRVRF</sequence>
<dbReference type="SUPFAM" id="SSF55874">
    <property type="entry name" value="ATPase domain of HSP90 chaperone/DNA topoisomerase II/histidine kinase"/>
    <property type="match status" value="1"/>
</dbReference>
<evidence type="ECO:0000256" key="4">
    <source>
        <dbReference type="ARBA" id="ARBA00022553"/>
    </source>
</evidence>
<keyword evidence="9" id="KW-1133">Transmembrane helix</keyword>
<evidence type="ECO:0000256" key="9">
    <source>
        <dbReference type="SAM" id="Phobius"/>
    </source>
</evidence>
<dbReference type="Pfam" id="PF00512">
    <property type="entry name" value="HisKA"/>
    <property type="match status" value="1"/>
</dbReference>
<keyword evidence="5" id="KW-0808">Transferase</keyword>
<keyword evidence="4" id="KW-0597">Phosphoprotein</keyword>
<reference evidence="11" key="2">
    <citation type="journal article" date="2021" name="PeerJ">
        <title>Extensive microbial diversity within the chicken gut microbiome revealed by metagenomics and culture.</title>
        <authorList>
            <person name="Gilroy R."/>
            <person name="Ravi A."/>
            <person name="Getino M."/>
            <person name="Pursley I."/>
            <person name="Horton D.L."/>
            <person name="Alikhan N.F."/>
            <person name="Baker D."/>
            <person name="Gharbi K."/>
            <person name="Hall N."/>
            <person name="Watson M."/>
            <person name="Adriaenssens E.M."/>
            <person name="Foster-Nyarko E."/>
            <person name="Jarju S."/>
            <person name="Secka A."/>
            <person name="Antonio M."/>
            <person name="Oren A."/>
            <person name="Chaudhuri R.R."/>
            <person name="La Ragione R."/>
            <person name="Hildebrand F."/>
            <person name="Pallen M.J."/>
        </authorList>
    </citation>
    <scope>NUCLEOTIDE SEQUENCE</scope>
    <source>
        <strain evidence="11">ChiSjej6B24-2974</strain>
    </source>
</reference>
<accession>A0A9D1CYC0</accession>
<dbReference type="InterPro" id="IPR050351">
    <property type="entry name" value="BphY/WalK/GraS-like"/>
</dbReference>